<accession>A0A653DSY7</accession>
<dbReference type="Proteomes" id="UP000410492">
    <property type="component" value="Unassembled WGS sequence"/>
</dbReference>
<dbReference type="AlphaFoldDB" id="A0A653DSY7"/>
<dbReference type="EMBL" id="CAACVG010014431">
    <property type="protein sequence ID" value="VEN63147.1"/>
    <property type="molecule type" value="Genomic_DNA"/>
</dbReference>
<evidence type="ECO:0000313" key="2">
    <source>
        <dbReference type="Proteomes" id="UP000410492"/>
    </source>
</evidence>
<keyword evidence="2" id="KW-1185">Reference proteome</keyword>
<dbReference type="OrthoDB" id="5835829at2759"/>
<sequence length="77" mass="9033">MEATFTQRSQSYSCNIRPNKRPKAVNLTEINIHSAYQLMTPLYDRLGKMDPLTTINIFNQQMRLVLHHILDKNLCKD</sequence>
<proteinExistence type="predicted"/>
<protein>
    <submittedName>
        <fullName evidence="1">Uncharacterized protein</fullName>
    </submittedName>
</protein>
<evidence type="ECO:0000313" key="1">
    <source>
        <dbReference type="EMBL" id="VEN63147.1"/>
    </source>
</evidence>
<organism evidence="1 2">
    <name type="scientific">Callosobruchus maculatus</name>
    <name type="common">Southern cowpea weevil</name>
    <name type="synonym">Pulse bruchid</name>
    <dbReference type="NCBI Taxonomy" id="64391"/>
    <lineage>
        <taxon>Eukaryota</taxon>
        <taxon>Metazoa</taxon>
        <taxon>Ecdysozoa</taxon>
        <taxon>Arthropoda</taxon>
        <taxon>Hexapoda</taxon>
        <taxon>Insecta</taxon>
        <taxon>Pterygota</taxon>
        <taxon>Neoptera</taxon>
        <taxon>Endopterygota</taxon>
        <taxon>Coleoptera</taxon>
        <taxon>Polyphaga</taxon>
        <taxon>Cucujiformia</taxon>
        <taxon>Chrysomeloidea</taxon>
        <taxon>Chrysomelidae</taxon>
        <taxon>Bruchinae</taxon>
        <taxon>Bruchini</taxon>
        <taxon>Callosobruchus</taxon>
    </lineage>
</organism>
<reference evidence="1 2" key="1">
    <citation type="submission" date="2019-01" db="EMBL/GenBank/DDBJ databases">
        <authorList>
            <person name="Sayadi A."/>
        </authorList>
    </citation>
    <scope>NUCLEOTIDE SEQUENCE [LARGE SCALE GENOMIC DNA]</scope>
</reference>
<gene>
    <name evidence="1" type="ORF">CALMAC_LOCUS20058</name>
</gene>
<name>A0A653DSY7_CALMS</name>